<accession>A0ABY7XHF0</accession>
<evidence type="ECO:0000313" key="6">
    <source>
        <dbReference type="Proteomes" id="UP001221519"/>
    </source>
</evidence>
<dbReference type="InterPro" id="IPR010611">
    <property type="entry name" value="3D_dom"/>
</dbReference>
<feature type="domain" description="3D" evidence="4">
    <location>
        <begin position="171"/>
        <end position="234"/>
    </location>
</feature>
<keyword evidence="2" id="KW-0175">Coiled coil</keyword>
<evidence type="ECO:0000259" key="4">
    <source>
        <dbReference type="Pfam" id="PF06725"/>
    </source>
</evidence>
<dbReference type="PANTHER" id="PTHR39160">
    <property type="entry name" value="CELL WALL-BINDING PROTEIN YOCH"/>
    <property type="match status" value="1"/>
</dbReference>
<proteinExistence type="predicted"/>
<reference evidence="5 6" key="1">
    <citation type="submission" date="2023-02" db="EMBL/GenBank/DDBJ databases">
        <title>Pathogen: clinical or host-associated sample.</title>
        <authorList>
            <person name="Hergert J."/>
            <person name="Casey R."/>
            <person name="Wagner J."/>
            <person name="Young E.L."/>
            <person name="Oakeson K.F."/>
        </authorList>
    </citation>
    <scope>NUCLEOTIDE SEQUENCE [LARGE SCALE GENOMIC DNA]</scope>
    <source>
        <strain evidence="5 6">2022CK-00829</strain>
        <plasmid evidence="5 6">unnamed1</plasmid>
    </source>
</reference>
<keyword evidence="5" id="KW-0614">Plasmid</keyword>
<keyword evidence="6" id="KW-1185">Reference proteome</keyword>
<organism evidence="5 6">
    <name type="scientific">Paenibacillus urinalis</name>
    <dbReference type="NCBI Taxonomy" id="521520"/>
    <lineage>
        <taxon>Bacteria</taxon>
        <taxon>Bacillati</taxon>
        <taxon>Bacillota</taxon>
        <taxon>Bacilli</taxon>
        <taxon>Bacillales</taxon>
        <taxon>Paenibacillaceae</taxon>
        <taxon>Paenibacillus</taxon>
    </lineage>
</organism>
<dbReference type="Proteomes" id="UP001221519">
    <property type="component" value="Plasmid unnamed1"/>
</dbReference>
<evidence type="ECO:0000313" key="5">
    <source>
        <dbReference type="EMBL" id="WDI05208.1"/>
    </source>
</evidence>
<dbReference type="RefSeq" id="WP_052512168.1">
    <property type="nucleotide sequence ID" value="NZ_CP118109.1"/>
</dbReference>
<dbReference type="SUPFAM" id="SSF50685">
    <property type="entry name" value="Barwin-like endoglucanases"/>
    <property type="match status" value="1"/>
</dbReference>
<dbReference type="Pfam" id="PF06725">
    <property type="entry name" value="3D"/>
    <property type="match status" value="1"/>
</dbReference>
<dbReference type="InterPro" id="IPR051933">
    <property type="entry name" value="Resuscitation_pf_RpfB"/>
</dbReference>
<keyword evidence="1 3" id="KW-0732">Signal</keyword>
<dbReference type="EMBL" id="CP118109">
    <property type="protein sequence ID" value="WDI05208.1"/>
    <property type="molecule type" value="Genomic_DNA"/>
</dbReference>
<geneLocation type="plasmid" evidence="5 6">
    <name>unnamed1</name>
</geneLocation>
<evidence type="ECO:0000256" key="2">
    <source>
        <dbReference type="SAM" id="Coils"/>
    </source>
</evidence>
<feature type="chain" id="PRO_5045622985" evidence="3">
    <location>
        <begin position="27"/>
        <end position="240"/>
    </location>
</feature>
<dbReference type="PANTHER" id="PTHR39160:SF4">
    <property type="entry name" value="RESUSCITATION-PROMOTING FACTOR RPFB"/>
    <property type="match status" value="1"/>
</dbReference>
<dbReference type="InterPro" id="IPR036908">
    <property type="entry name" value="RlpA-like_sf"/>
</dbReference>
<protein>
    <submittedName>
        <fullName evidence="5">3D domain-containing protein</fullName>
    </submittedName>
</protein>
<dbReference type="InterPro" id="IPR059180">
    <property type="entry name" value="3D_YorM"/>
</dbReference>
<dbReference type="Gene3D" id="2.40.40.10">
    <property type="entry name" value="RlpA-like domain"/>
    <property type="match status" value="1"/>
</dbReference>
<sequence>MKHRNFYTMGVINVLLAAALVTSVQRADSSLQEKRNTIHDLNQTVANQKLLIDTQQEVLNDQEILKKQNNELAYQLNTVKEKRAEENEQFKEQLEVQNRLFTQKIEKLSSEKEQAKQSANSQTRQLNWDEGTGSSYIATYYDANEASTGKGPGHPAYGVTFSGRKVEAGVTIAVDPRLIPIGSWVEVMYPDGRVEKRRADDTGGAIKGHKIDIYVPDASDRTRYGKHEVKVRIISTPEKL</sequence>
<name>A0ABY7XHF0_9BACL</name>
<gene>
    <name evidence="5" type="ORF">PUW25_25710</name>
</gene>
<dbReference type="CDD" id="cd14667">
    <property type="entry name" value="3D_containing_proteins"/>
    <property type="match status" value="1"/>
</dbReference>
<feature type="coiled-coil region" evidence="2">
    <location>
        <begin position="69"/>
        <end position="125"/>
    </location>
</feature>
<feature type="signal peptide" evidence="3">
    <location>
        <begin position="1"/>
        <end position="26"/>
    </location>
</feature>
<evidence type="ECO:0000256" key="1">
    <source>
        <dbReference type="ARBA" id="ARBA00022729"/>
    </source>
</evidence>
<evidence type="ECO:0000256" key="3">
    <source>
        <dbReference type="SAM" id="SignalP"/>
    </source>
</evidence>